<dbReference type="HOGENOM" id="CLU_2791211_0_0_0"/>
<dbReference type="InParanoid" id="Q7UEG7"/>
<protein>
    <submittedName>
        <fullName evidence="2">Uncharacterized protein</fullName>
    </submittedName>
</protein>
<dbReference type="EMBL" id="BX294153">
    <property type="protein sequence ID" value="CAD79069.1"/>
    <property type="molecule type" value="Genomic_DNA"/>
</dbReference>
<feature type="region of interest" description="Disordered" evidence="1">
    <location>
        <begin position="35"/>
        <end position="55"/>
    </location>
</feature>
<evidence type="ECO:0000313" key="3">
    <source>
        <dbReference type="Proteomes" id="UP000001025"/>
    </source>
</evidence>
<name>Q7UEG7_RHOBA</name>
<dbReference type="Proteomes" id="UP000001025">
    <property type="component" value="Chromosome"/>
</dbReference>
<proteinExistence type="predicted"/>
<keyword evidence="3" id="KW-1185">Reference proteome</keyword>
<evidence type="ECO:0000313" key="2">
    <source>
        <dbReference type="EMBL" id="CAD79069.1"/>
    </source>
</evidence>
<dbReference type="AlphaFoldDB" id="Q7UEG7"/>
<gene>
    <name evidence="2" type="ordered locus">RB11341</name>
</gene>
<evidence type="ECO:0000256" key="1">
    <source>
        <dbReference type="SAM" id="MobiDB-lite"/>
    </source>
</evidence>
<accession>Q7UEG7</accession>
<dbReference type="STRING" id="243090.RB11341"/>
<organism evidence="2 3">
    <name type="scientific">Rhodopirellula baltica (strain DSM 10527 / NCIMB 13988 / SH1)</name>
    <dbReference type="NCBI Taxonomy" id="243090"/>
    <lineage>
        <taxon>Bacteria</taxon>
        <taxon>Pseudomonadati</taxon>
        <taxon>Planctomycetota</taxon>
        <taxon>Planctomycetia</taxon>
        <taxon>Pirellulales</taxon>
        <taxon>Pirellulaceae</taxon>
        <taxon>Rhodopirellula</taxon>
    </lineage>
</organism>
<dbReference type="EnsemblBacteria" id="CAD79069">
    <property type="protein sequence ID" value="CAD79069"/>
    <property type="gene ID" value="RB11341"/>
</dbReference>
<dbReference type="KEGG" id="rba:RB11341"/>
<reference evidence="2 3" key="1">
    <citation type="journal article" date="2003" name="Proc. Natl. Acad. Sci. U.S.A.">
        <title>Complete genome sequence of the marine planctomycete Pirellula sp. strain 1.</title>
        <authorList>
            <person name="Gloeckner F.O."/>
            <person name="Kube M."/>
            <person name="Bauer M."/>
            <person name="Teeling H."/>
            <person name="Lombardot T."/>
            <person name="Ludwig W."/>
            <person name="Gade D."/>
            <person name="Beck A."/>
            <person name="Borzym K."/>
            <person name="Heitmann K."/>
            <person name="Rabus R."/>
            <person name="Schlesner H."/>
            <person name="Amann R."/>
            <person name="Reinhardt R."/>
        </authorList>
    </citation>
    <scope>NUCLEOTIDE SEQUENCE [LARGE SCALE GENOMIC DNA]</scope>
    <source>
        <strain evidence="3">DSM 10527 / NCIMB 13988 / SH1</strain>
    </source>
</reference>
<sequence>MVGVLPRRQPSICEKVKRRLRSRKSVPSKAAVRLPYGNDSVRSARNEHASLQRPLTSAMSRRIAICSD</sequence>